<evidence type="ECO:0000256" key="7">
    <source>
        <dbReference type="RuleBase" id="RU003355"/>
    </source>
</evidence>
<evidence type="ECO:0000259" key="10">
    <source>
        <dbReference type="Pfam" id="PF00082"/>
    </source>
</evidence>
<dbReference type="InterPro" id="IPR036852">
    <property type="entry name" value="Peptidase_S8/S53_dom_sf"/>
</dbReference>
<evidence type="ECO:0000256" key="8">
    <source>
        <dbReference type="SAM" id="MobiDB-lite"/>
    </source>
</evidence>
<feature type="active site" description="Charge relay system" evidence="6">
    <location>
        <position position="413"/>
    </location>
</feature>
<dbReference type="Pfam" id="PF02412">
    <property type="entry name" value="TSP_3"/>
    <property type="match status" value="1"/>
</dbReference>
<feature type="compositionally biased region" description="Acidic residues" evidence="8">
    <location>
        <begin position="1260"/>
        <end position="1273"/>
    </location>
</feature>
<feature type="signal peptide" evidence="9">
    <location>
        <begin position="1"/>
        <end position="20"/>
    </location>
</feature>
<evidence type="ECO:0000313" key="12">
    <source>
        <dbReference type="Proteomes" id="UP000218427"/>
    </source>
</evidence>
<dbReference type="Gene3D" id="4.10.1080.10">
    <property type="entry name" value="TSP type-3 repeat"/>
    <property type="match status" value="2"/>
</dbReference>
<dbReference type="InterPro" id="IPR028974">
    <property type="entry name" value="TSP_type-3_rpt"/>
</dbReference>
<proteinExistence type="inferred from homology"/>
<dbReference type="PROSITE" id="PS00136">
    <property type="entry name" value="SUBTILASE_ASP"/>
    <property type="match status" value="1"/>
</dbReference>
<dbReference type="PANTHER" id="PTHR43806">
    <property type="entry name" value="PEPTIDASE S8"/>
    <property type="match status" value="1"/>
</dbReference>
<dbReference type="CDD" id="cd07474">
    <property type="entry name" value="Peptidases_S8_subtilisin_Vpr-like"/>
    <property type="match status" value="1"/>
</dbReference>
<evidence type="ECO:0000256" key="9">
    <source>
        <dbReference type="SAM" id="SignalP"/>
    </source>
</evidence>
<keyword evidence="3 9" id="KW-0732">Signal</keyword>
<name>A0ABX4I1E7_9GAMM</name>
<evidence type="ECO:0000256" key="2">
    <source>
        <dbReference type="ARBA" id="ARBA00022670"/>
    </source>
</evidence>
<dbReference type="InterPro" id="IPR023827">
    <property type="entry name" value="Peptidase_S8_Asp-AS"/>
</dbReference>
<dbReference type="InterPro" id="IPR000209">
    <property type="entry name" value="Peptidase_S8/S53_dom"/>
</dbReference>
<dbReference type="SUPFAM" id="SSF103647">
    <property type="entry name" value="TSP type-3 repeat"/>
    <property type="match status" value="2"/>
</dbReference>
<dbReference type="InterPro" id="IPR015500">
    <property type="entry name" value="Peptidase_S8_subtilisin-rel"/>
</dbReference>
<evidence type="ECO:0000256" key="3">
    <source>
        <dbReference type="ARBA" id="ARBA00022729"/>
    </source>
</evidence>
<feature type="compositionally biased region" description="Acidic residues" evidence="8">
    <location>
        <begin position="1155"/>
        <end position="1168"/>
    </location>
</feature>
<evidence type="ECO:0000256" key="6">
    <source>
        <dbReference type="PROSITE-ProRule" id="PRU01240"/>
    </source>
</evidence>
<keyword evidence="2 6" id="KW-0645">Protease</keyword>
<dbReference type="RefSeq" id="WP_082679476.1">
    <property type="nucleotide sequence ID" value="NZ_LRFG02000002.1"/>
</dbReference>
<dbReference type="EMBL" id="LRFG02000002">
    <property type="protein sequence ID" value="PCO05916.1"/>
    <property type="molecule type" value="Genomic_DNA"/>
</dbReference>
<feature type="domain" description="Peptidase S8/S53" evidence="10">
    <location>
        <begin position="190"/>
        <end position="459"/>
    </location>
</feature>
<accession>A0ABX4I1E7</accession>
<feature type="active site" description="Charge relay system" evidence="6">
    <location>
        <position position="199"/>
    </location>
</feature>
<organism evidence="11 12">
    <name type="scientific">Microbulbifer flavimaris</name>
    <dbReference type="NCBI Taxonomy" id="1781068"/>
    <lineage>
        <taxon>Bacteria</taxon>
        <taxon>Pseudomonadati</taxon>
        <taxon>Pseudomonadota</taxon>
        <taxon>Gammaproteobacteria</taxon>
        <taxon>Cellvibrionales</taxon>
        <taxon>Microbulbiferaceae</taxon>
        <taxon>Microbulbifer</taxon>
    </lineage>
</organism>
<dbReference type="Pfam" id="PF00082">
    <property type="entry name" value="Peptidase_S8"/>
    <property type="match status" value="1"/>
</dbReference>
<feature type="region of interest" description="Disordered" evidence="8">
    <location>
        <begin position="30"/>
        <end position="53"/>
    </location>
</feature>
<dbReference type="PANTHER" id="PTHR43806:SF65">
    <property type="entry name" value="SERINE PROTEASE APRX"/>
    <property type="match status" value="1"/>
</dbReference>
<dbReference type="PROSITE" id="PS51892">
    <property type="entry name" value="SUBTILASE"/>
    <property type="match status" value="1"/>
</dbReference>
<dbReference type="Gene3D" id="3.40.50.200">
    <property type="entry name" value="Peptidase S8/S53 domain"/>
    <property type="match status" value="1"/>
</dbReference>
<protein>
    <recommendedName>
        <fullName evidence="10">Peptidase S8/S53 domain-containing protein</fullName>
    </recommendedName>
</protein>
<reference evidence="11" key="1">
    <citation type="submission" date="2017-08" db="EMBL/GenBank/DDBJ databases">
        <title>Microbulbifer marisrubri sp. nov., a halophilic alphaproteobacterium isolated from marine sediment of the Yellow Sea, China.</title>
        <authorList>
            <person name="Zhang G."/>
            <person name="Xiong Q."/>
        </authorList>
    </citation>
    <scope>NUCLEOTIDE SEQUENCE [LARGE SCALE GENOMIC DNA]</scope>
    <source>
        <strain evidence="11">WRN-8</strain>
    </source>
</reference>
<dbReference type="SUPFAM" id="SSF52743">
    <property type="entry name" value="Subtilisin-like"/>
    <property type="match status" value="1"/>
</dbReference>
<feature type="chain" id="PRO_5047466199" description="Peptidase S8/S53 domain-containing protein" evidence="9">
    <location>
        <begin position="21"/>
        <end position="1400"/>
    </location>
</feature>
<evidence type="ECO:0000256" key="5">
    <source>
        <dbReference type="ARBA" id="ARBA00022825"/>
    </source>
</evidence>
<evidence type="ECO:0000256" key="1">
    <source>
        <dbReference type="ARBA" id="ARBA00011073"/>
    </source>
</evidence>
<dbReference type="InterPro" id="IPR023828">
    <property type="entry name" value="Peptidase_S8_Ser-AS"/>
</dbReference>
<dbReference type="InterPro" id="IPR022398">
    <property type="entry name" value="Peptidase_S8_His-AS"/>
</dbReference>
<feature type="region of interest" description="Disordered" evidence="8">
    <location>
        <begin position="1095"/>
        <end position="1279"/>
    </location>
</feature>
<gene>
    <name evidence="11" type="ORF">AWR36_007920</name>
</gene>
<evidence type="ECO:0000313" key="11">
    <source>
        <dbReference type="EMBL" id="PCO05916.1"/>
    </source>
</evidence>
<feature type="compositionally biased region" description="Acidic residues" evidence="8">
    <location>
        <begin position="1190"/>
        <end position="1217"/>
    </location>
</feature>
<dbReference type="Proteomes" id="UP000218427">
    <property type="component" value="Unassembled WGS sequence"/>
</dbReference>
<dbReference type="PRINTS" id="PR00723">
    <property type="entry name" value="SUBTILISIN"/>
</dbReference>
<comment type="caution">
    <text evidence="11">The sequence shown here is derived from an EMBL/GenBank/DDBJ whole genome shotgun (WGS) entry which is preliminary data.</text>
</comment>
<dbReference type="InterPro" id="IPR034213">
    <property type="entry name" value="S8_Vpr-like"/>
</dbReference>
<comment type="similarity">
    <text evidence="1 6 7">Belongs to the peptidase S8 family.</text>
</comment>
<evidence type="ECO:0000256" key="4">
    <source>
        <dbReference type="ARBA" id="ARBA00022801"/>
    </source>
</evidence>
<feature type="active site" description="Charge relay system" evidence="6">
    <location>
        <position position="238"/>
    </location>
</feature>
<keyword evidence="12" id="KW-1185">Reference proteome</keyword>
<keyword evidence="4 6" id="KW-0378">Hydrolase</keyword>
<dbReference type="InterPro" id="IPR003367">
    <property type="entry name" value="Thrombospondin_3-like_rpt"/>
</dbReference>
<keyword evidence="5 6" id="KW-0720">Serine protease</keyword>
<dbReference type="InterPro" id="IPR050131">
    <property type="entry name" value="Peptidase_S8_subtilisin-like"/>
</dbReference>
<dbReference type="PROSITE" id="PS00138">
    <property type="entry name" value="SUBTILASE_SER"/>
    <property type="match status" value="1"/>
</dbReference>
<dbReference type="PROSITE" id="PS00137">
    <property type="entry name" value="SUBTILASE_HIS"/>
    <property type="match status" value="1"/>
</dbReference>
<sequence>MARNLAVAILLSAVSTIAIPVCTASDLKPSGQRLQTAEPAKSSQSDAELQKPKRLAEFRPDEEVSVIIHFKQKPALSVLAEKRAQGHSRAAQATATSKARRDLEIQHGQFVSELQQKKLISSSKRNFALALNGIATRIRAGDVKKIASLPDVSGVTLDRRLKVLGDASVEQVGAPTVWAMQDAQNRTVTGIGVTIAIIDTGIDYTHPDLGGCLGSMCKVIGGYDFVNNDADPMDDNSHGTAVAGVAAASGSLTGVAPDAKILAYKSMDAEGWGYESDIIAAMEHAIDPDGDPLTDDSAHVINLSLGSRWTGSTSSLSRAADLAMDAGVIVVAAAGNDGAYGVNTINAPGSANKVITVGAIDSNGNVASWSSRGLFAGNADMGVASVKPELAAPGVDIETTDLAGTFGRFSGTSFAAPHVAGAAALMRQLYPELSSAEIKALLINNTDVANGSVEAIGNGQLQVALAAQATYLVSPPTLYLGYFGQAPGSSKSRSITIRSLAGAQEFSVFDQGGFPSGVTVNSDPTPVQVGPGEEQVVTASVDVNLGQVAIPDDIAEVYSSGLTVTSGAASVSIPVAFHRAEVLKLQENWLPGDYWSYWAKLFDDAHEYSGYTDSYESQEPALYIPVRDAPLQGLFNVDHWSVLHGLENISAATGPIVVESGNIGYSVNRPVMPSGTPLQYFEQKLQITHEASPETMLWNVGYGGDWAPHNMVGLTEGFRVQYFGLFEEPNRSPSDRNFFLLKSDQRGLSTSVDFILPESSGSKMLINGPGWDASGFSLTFMGMSYVQGGVSGAGGVGPANYGPLLLTFNGNEVNPYTSLIFPELRIMNESFDNLAHTAGLSFSPESYRKVRRSDSDIDRVDLIVERDHGTIILGQGFRFWSAELQSRENVVSVKPDLNGYASMTSVMDSWGNHYPQDISYIATCLDNGWVAGSGALSSGLLFSLTGCSALSVRFEYPNYLNGSQHQSTAELTTTNLTLSETPRITMLELREGAELSTYAEGVSELHLSVESPSVLEAVSLELGFSDGSWQVLPAELVAERYVASLPALNSAEEVNLRVSISDVSGNVLVNTINGAFLLGAGASGQVDLDGDGVTDALDALPVDPTEIQDTDGDGIGNNKDGDDDNDGVADEFDAFPEDPSESMDTDGNGVGDNRDVDDDGDGVEDDLDAFPLDPLEWEDTDSDGIGNNADADDDNDGVEDSEDLFPLDPSESADTDGDGIGNNADTDDDNDGVEDVNDDLPLDPEETVDTDMDGIGNNADTDDDGDGVADDEDSKPLDPNYWDTLDASVTASSLSLEQSSAVKGDQDVVLQVFQLTTNLQTTLGSITFKASGTGDESTGVEKVRWYLDVNRDGAVDTGDQLLGEGSYDLDDGRLNLMITGDPLELSAGEHEFIIAYDLAP</sequence>
<feature type="compositionally biased region" description="Acidic residues" evidence="8">
    <location>
        <begin position="1121"/>
        <end position="1144"/>
    </location>
</feature>
<feature type="compositionally biased region" description="Acidic residues" evidence="8">
    <location>
        <begin position="1225"/>
        <end position="1252"/>
    </location>
</feature>